<keyword evidence="3" id="KW-1185">Reference proteome</keyword>
<dbReference type="Proteomes" id="UP001142489">
    <property type="component" value="Unassembled WGS sequence"/>
</dbReference>
<protein>
    <submittedName>
        <fullName evidence="2">Uncharacterized protein</fullName>
    </submittedName>
</protein>
<reference evidence="2" key="1">
    <citation type="journal article" date="2023" name="DNA Res.">
        <title>Chromosome-level genome assembly of Phrynocephalus forsythii using third-generation DNA sequencing and Hi-C analysis.</title>
        <authorList>
            <person name="Qi Y."/>
            <person name="Zhao W."/>
            <person name="Zhao Y."/>
            <person name="Niu C."/>
            <person name="Cao S."/>
            <person name="Zhang Y."/>
        </authorList>
    </citation>
    <scope>NUCLEOTIDE SEQUENCE</scope>
    <source>
        <tissue evidence="2">Muscle</tissue>
    </source>
</reference>
<evidence type="ECO:0000313" key="3">
    <source>
        <dbReference type="Proteomes" id="UP001142489"/>
    </source>
</evidence>
<dbReference type="EMBL" id="JAPFRF010000011">
    <property type="protein sequence ID" value="KAJ7316159.1"/>
    <property type="molecule type" value="Genomic_DNA"/>
</dbReference>
<dbReference type="AlphaFoldDB" id="A0A9Q0XHP1"/>
<evidence type="ECO:0000256" key="1">
    <source>
        <dbReference type="SAM" id="MobiDB-lite"/>
    </source>
</evidence>
<sequence length="383" mass="42353">MEKVVPTALSERQKEHEDGGEKPTLTTLASKKEDLATLEHPQAEESVAAFLKDANPSLENEALSGMSKEGWNVLKEAVPGSSEKVEAMDREGKVNDGMHSRKASPCFLSPFTHQEADDALEACDVADEPHHSRGVVSITGRRKKSYRKTEDRLKFRKGCYKADLRRTTDEKSPAVLWDCYTPETMGSVSKEESTLERLPGLKDSVSSQEVALQNSSYPKETTSAMESNIIKTVQMNTGKLEGEAEHLDPGKAAAAASPPYAGAQPVSGDERYHSNEPKQLEAFSKEHIERGPELDKKGFQRYEWLSEHNEGLGPPHRSINKPAHVATNLSVRGQSTRDAALLALPVFRKMLNPHPSKAKTVENALFFRKGRAWDSDLDEVSFC</sequence>
<feature type="compositionally biased region" description="Basic and acidic residues" evidence="1">
    <location>
        <begin position="11"/>
        <end position="21"/>
    </location>
</feature>
<feature type="region of interest" description="Disordered" evidence="1">
    <location>
        <begin position="250"/>
        <end position="273"/>
    </location>
</feature>
<feature type="compositionally biased region" description="Low complexity" evidence="1">
    <location>
        <begin position="250"/>
        <end position="265"/>
    </location>
</feature>
<name>A0A9Q0XHP1_9SAUR</name>
<comment type="caution">
    <text evidence="2">The sequence shown here is derived from an EMBL/GenBank/DDBJ whole genome shotgun (WGS) entry which is preliminary data.</text>
</comment>
<gene>
    <name evidence="2" type="ORF">JRQ81_002321</name>
</gene>
<evidence type="ECO:0000313" key="2">
    <source>
        <dbReference type="EMBL" id="KAJ7316159.1"/>
    </source>
</evidence>
<feature type="region of interest" description="Disordered" evidence="1">
    <location>
        <begin position="1"/>
        <end position="27"/>
    </location>
</feature>
<organism evidence="2 3">
    <name type="scientific">Phrynocephalus forsythii</name>
    <dbReference type="NCBI Taxonomy" id="171643"/>
    <lineage>
        <taxon>Eukaryota</taxon>
        <taxon>Metazoa</taxon>
        <taxon>Chordata</taxon>
        <taxon>Craniata</taxon>
        <taxon>Vertebrata</taxon>
        <taxon>Euteleostomi</taxon>
        <taxon>Lepidosauria</taxon>
        <taxon>Squamata</taxon>
        <taxon>Bifurcata</taxon>
        <taxon>Unidentata</taxon>
        <taxon>Episquamata</taxon>
        <taxon>Toxicofera</taxon>
        <taxon>Iguania</taxon>
        <taxon>Acrodonta</taxon>
        <taxon>Agamidae</taxon>
        <taxon>Agaminae</taxon>
        <taxon>Phrynocephalus</taxon>
    </lineage>
</organism>
<accession>A0A9Q0XHP1</accession>
<proteinExistence type="predicted"/>